<evidence type="ECO:0000313" key="9">
    <source>
        <dbReference type="Proteomes" id="UP000058660"/>
    </source>
</evidence>
<keyword evidence="4" id="KW-0255">Endonuclease</keyword>
<keyword evidence="5" id="KW-0378">Hydrolase</keyword>
<evidence type="ECO:0000256" key="4">
    <source>
        <dbReference type="ARBA" id="ARBA00022759"/>
    </source>
</evidence>
<evidence type="ECO:0000256" key="3">
    <source>
        <dbReference type="ARBA" id="ARBA00022722"/>
    </source>
</evidence>
<dbReference type="InterPro" id="IPR038570">
    <property type="entry name" value="HicA_sf"/>
</dbReference>
<gene>
    <name evidence="8" type="ORF">TO73_2859</name>
</gene>
<keyword evidence="3" id="KW-0540">Nuclease</keyword>
<dbReference type="Pfam" id="PF07927">
    <property type="entry name" value="HicA_toxin"/>
    <property type="match status" value="1"/>
</dbReference>
<proteinExistence type="inferred from homology"/>
<evidence type="ECO:0000256" key="2">
    <source>
        <dbReference type="ARBA" id="ARBA00022649"/>
    </source>
</evidence>
<keyword evidence="2" id="KW-1277">Toxin-antitoxin system</keyword>
<dbReference type="SUPFAM" id="SSF54786">
    <property type="entry name" value="YcfA/nrd intein domain"/>
    <property type="match status" value="1"/>
</dbReference>
<keyword evidence="9" id="KW-1185">Reference proteome</keyword>
<comment type="similarity">
    <text evidence="1">Belongs to the HicA mRNA interferase family.</text>
</comment>
<dbReference type="InterPro" id="IPR012933">
    <property type="entry name" value="HicA_mRNA_interferase"/>
</dbReference>
<evidence type="ECO:0008006" key="10">
    <source>
        <dbReference type="Google" id="ProtNLM"/>
    </source>
</evidence>
<keyword evidence="6" id="KW-0694">RNA-binding</keyword>
<name>A0ABN4IQP8_THEA5</name>
<keyword evidence="8" id="KW-0614">Plasmid</keyword>
<dbReference type="RefSeq" id="WP_231623791.1">
    <property type="nucleotide sequence ID" value="NZ_CP010826.1"/>
</dbReference>
<evidence type="ECO:0000256" key="7">
    <source>
        <dbReference type="ARBA" id="ARBA00023016"/>
    </source>
</evidence>
<geneLocation type="plasmid" evidence="8 9">
    <name>pTA78</name>
</geneLocation>
<sequence>MPIGRLTLNGRELRLLLKEHGFRRLKDRGKGSHEIWVHASGRQVIVSAGMKDDIPPGTLQSILRQAGIDKSVLMKGSKGKKSKK</sequence>
<evidence type="ECO:0000313" key="8">
    <source>
        <dbReference type="EMBL" id="ALJ92380.1"/>
    </source>
</evidence>
<evidence type="ECO:0000256" key="5">
    <source>
        <dbReference type="ARBA" id="ARBA00022801"/>
    </source>
</evidence>
<reference evidence="9" key="1">
    <citation type="journal article" date="2015" name="PLoS ONE">
        <title>Complete Genome Sequence of Thermus aquaticus Y51MC23.</title>
        <authorList>
            <person name="Brumm P.J."/>
            <person name="Monsma S."/>
            <person name="Keough B."/>
            <person name="Jasinovica S."/>
            <person name="Ferguson E."/>
            <person name="Schoenfeld T."/>
            <person name="Lodes M."/>
            <person name="Mead D.A."/>
        </authorList>
    </citation>
    <scope>NUCLEOTIDE SEQUENCE [LARGE SCALE GENOMIC DNA]</scope>
    <source>
        <strain evidence="9">BAA-2747 / Y51MC23</strain>
    </source>
</reference>
<evidence type="ECO:0000256" key="6">
    <source>
        <dbReference type="ARBA" id="ARBA00022884"/>
    </source>
</evidence>
<dbReference type="Proteomes" id="UP000058660">
    <property type="component" value="Plasmid pTA78"/>
</dbReference>
<organism evidence="8 9">
    <name type="scientific">Thermus aquaticus (strain ATCC BAA-2747 / Y51MC23)</name>
    <dbReference type="NCBI Taxonomy" id="498848"/>
    <lineage>
        <taxon>Bacteria</taxon>
        <taxon>Thermotogati</taxon>
        <taxon>Deinococcota</taxon>
        <taxon>Deinococci</taxon>
        <taxon>Thermales</taxon>
        <taxon>Thermaceae</taxon>
        <taxon>Thermus</taxon>
    </lineage>
</organism>
<dbReference type="Gene3D" id="3.30.920.30">
    <property type="entry name" value="Hypothetical protein"/>
    <property type="match status" value="1"/>
</dbReference>
<dbReference type="EMBL" id="CP010826">
    <property type="protein sequence ID" value="ALJ92380.1"/>
    <property type="molecule type" value="Genomic_DNA"/>
</dbReference>
<protein>
    <recommendedName>
        <fullName evidence="10">YcfA-like protein</fullName>
    </recommendedName>
</protein>
<keyword evidence="7" id="KW-0346">Stress response</keyword>
<evidence type="ECO:0000256" key="1">
    <source>
        <dbReference type="ARBA" id="ARBA00006620"/>
    </source>
</evidence>
<accession>A0ABN4IQP8</accession>